<evidence type="ECO:0000256" key="5">
    <source>
        <dbReference type="ARBA" id="ARBA00023002"/>
    </source>
</evidence>
<comment type="miscellaneous">
    <text evidence="9">During catalysis, the active site Cys acts as a nucleophile attacking the alpha-carbonyl group of tRNA-bound glutamate with the formation of a thioester intermediate between enzyme and glutamate, and the concomitant release of tRNA(Glu). The thioester intermediate is finally reduced by direct hydride transfer from NADPH, to form the product GSA.</text>
</comment>
<evidence type="ECO:0000256" key="1">
    <source>
        <dbReference type="ARBA" id="ARBA00005059"/>
    </source>
</evidence>
<protein>
    <recommendedName>
        <fullName evidence="8 9">Glutamyl-tRNA reductase</fullName>
        <shortName evidence="9">GluTR</shortName>
        <ecNumber evidence="3 9">1.2.1.70</ecNumber>
    </recommendedName>
</protein>
<name>A0A2N5H745_9BACI</name>
<evidence type="ECO:0000256" key="13">
    <source>
        <dbReference type="PIRSR" id="PIRSR000445-4"/>
    </source>
</evidence>
<feature type="domain" description="Tetrapyrrole biosynthesis glutamyl-tRNA reductase dimerisation" evidence="15">
    <location>
        <begin position="322"/>
        <end position="419"/>
    </location>
</feature>
<dbReference type="InterPro" id="IPR015896">
    <property type="entry name" value="4pyrrol_synth_GluRdtase_dimer"/>
</dbReference>
<dbReference type="GO" id="GO:0019353">
    <property type="term" value="P:protoporphyrinogen IX biosynthetic process from glutamate"/>
    <property type="evidence" value="ECO:0007669"/>
    <property type="project" value="TreeGrafter"/>
</dbReference>
<dbReference type="FunFam" id="3.30.460.30:FF:000001">
    <property type="entry name" value="Glutamyl-tRNA reductase"/>
    <property type="match status" value="1"/>
</dbReference>
<evidence type="ECO:0000256" key="2">
    <source>
        <dbReference type="ARBA" id="ARBA00005916"/>
    </source>
</evidence>
<dbReference type="SUPFAM" id="SSF69075">
    <property type="entry name" value="Glutamyl tRNA-reductase dimerization domain"/>
    <property type="match status" value="1"/>
</dbReference>
<dbReference type="Gene3D" id="3.30.460.30">
    <property type="entry name" value="Glutamyl-tRNA reductase, N-terminal domain"/>
    <property type="match status" value="1"/>
</dbReference>
<dbReference type="HAMAP" id="MF_00087">
    <property type="entry name" value="Glu_tRNA_reductase"/>
    <property type="match status" value="1"/>
</dbReference>
<evidence type="ECO:0000259" key="16">
    <source>
        <dbReference type="Pfam" id="PF01488"/>
    </source>
</evidence>
<dbReference type="SUPFAM" id="SSF51735">
    <property type="entry name" value="NAD(P)-binding Rossmann-fold domains"/>
    <property type="match status" value="1"/>
</dbReference>
<evidence type="ECO:0000313" key="18">
    <source>
        <dbReference type="EMBL" id="PLS01326.1"/>
    </source>
</evidence>
<evidence type="ECO:0000256" key="9">
    <source>
        <dbReference type="HAMAP-Rule" id="MF_00087"/>
    </source>
</evidence>
<dbReference type="Gene3D" id="3.40.50.720">
    <property type="entry name" value="NAD(P)-binding Rossmann-like Domain"/>
    <property type="match status" value="1"/>
</dbReference>
<dbReference type="InterPro" id="IPR000343">
    <property type="entry name" value="4pyrrol_synth_GluRdtase"/>
</dbReference>
<dbReference type="GO" id="GO:0050661">
    <property type="term" value="F:NADP binding"/>
    <property type="evidence" value="ECO:0007669"/>
    <property type="project" value="InterPro"/>
</dbReference>
<keyword evidence="19" id="KW-1185">Reference proteome</keyword>
<dbReference type="SUPFAM" id="SSF69742">
    <property type="entry name" value="Glutamyl tRNA-reductase catalytic, N-terminal domain"/>
    <property type="match status" value="1"/>
</dbReference>
<dbReference type="PANTHER" id="PTHR43013:SF1">
    <property type="entry name" value="GLUTAMYL-TRNA REDUCTASE"/>
    <property type="match status" value="1"/>
</dbReference>
<feature type="domain" description="Quinate/shikimate 5-dehydrogenase/glutamyl-tRNA reductase" evidence="16">
    <location>
        <begin position="171"/>
        <end position="306"/>
    </location>
</feature>
<dbReference type="InterPro" id="IPR036291">
    <property type="entry name" value="NAD(P)-bd_dom_sf"/>
</dbReference>
<dbReference type="RefSeq" id="WP_101652093.1">
    <property type="nucleotide sequence ID" value="NZ_PGVE01000102.1"/>
</dbReference>
<dbReference type="EC" id="1.2.1.70" evidence="3 9"/>
<dbReference type="PIRSF" id="PIRSF000445">
    <property type="entry name" value="4pyrrol_synth_GluRdtase"/>
    <property type="match status" value="1"/>
</dbReference>
<evidence type="ECO:0000256" key="8">
    <source>
        <dbReference type="ARBA" id="ARBA00068659"/>
    </source>
</evidence>
<feature type="binding site" evidence="9 12">
    <location>
        <begin position="189"/>
        <end position="194"/>
    </location>
    <ligand>
        <name>NADP(+)</name>
        <dbReference type="ChEBI" id="CHEBI:58349"/>
    </ligand>
</feature>
<comment type="similarity">
    <text evidence="2 9 14">Belongs to the glutamyl-tRNA reductase family.</text>
</comment>
<feature type="binding site" evidence="9 11">
    <location>
        <begin position="49"/>
        <end position="52"/>
    </location>
    <ligand>
        <name>substrate</name>
    </ligand>
</feature>
<comment type="subunit">
    <text evidence="9">Homodimer.</text>
</comment>
<evidence type="ECO:0000259" key="15">
    <source>
        <dbReference type="Pfam" id="PF00745"/>
    </source>
</evidence>
<keyword evidence="4 9" id="KW-0521">NADP</keyword>
<dbReference type="FunFam" id="3.40.50.720:FF:000031">
    <property type="entry name" value="Glutamyl-tRNA reductase"/>
    <property type="match status" value="1"/>
</dbReference>
<evidence type="ECO:0000256" key="12">
    <source>
        <dbReference type="PIRSR" id="PIRSR000445-3"/>
    </source>
</evidence>
<feature type="binding site" evidence="9 11">
    <location>
        <position position="120"/>
    </location>
    <ligand>
        <name>substrate</name>
    </ligand>
</feature>
<dbReference type="InterPro" id="IPR006151">
    <property type="entry name" value="Shikm_DH/Glu-tRNA_Rdtase"/>
</dbReference>
<comment type="pathway">
    <text evidence="1 9 14">Porphyrin-containing compound metabolism; protoporphyrin-IX biosynthesis; 5-aminolevulinate from L-glutamyl-tRNA(Glu): step 1/2.</text>
</comment>
<dbReference type="Pfam" id="PF00745">
    <property type="entry name" value="GlutR_dimer"/>
    <property type="match status" value="1"/>
</dbReference>
<evidence type="ECO:0000256" key="10">
    <source>
        <dbReference type="PIRSR" id="PIRSR000445-1"/>
    </source>
</evidence>
<comment type="domain">
    <text evidence="9">Possesses an unusual extended V-shaped dimeric structure with each monomer consisting of three distinct domains arranged along a curved 'spinal' alpha-helix. The N-terminal catalytic domain specifically recognizes the glutamate moiety of the substrate. The second domain is the NADPH-binding domain, and the third C-terminal domain is responsible for dimerization.</text>
</comment>
<accession>A0A2N5H745</accession>
<feature type="binding site" evidence="9 11">
    <location>
        <begin position="114"/>
        <end position="116"/>
    </location>
    <ligand>
        <name>substrate</name>
    </ligand>
</feature>
<dbReference type="Pfam" id="PF05201">
    <property type="entry name" value="GlutR_N"/>
    <property type="match status" value="1"/>
</dbReference>
<comment type="catalytic activity">
    <reaction evidence="7 9 14">
        <text>(S)-4-amino-5-oxopentanoate + tRNA(Glu) + NADP(+) = L-glutamyl-tRNA(Glu) + NADPH + H(+)</text>
        <dbReference type="Rhea" id="RHEA:12344"/>
        <dbReference type="Rhea" id="RHEA-COMP:9663"/>
        <dbReference type="Rhea" id="RHEA-COMP:9680"/>
        <dbReference type="ChEBI" id="CHEBI:15378"/>
        <dbReference type="ChEBI" id="CHEBI:57501"/>
        <dbReference type="ChEBI" id="CHEBI:57783"/>
        <dbReference type="ChEBI" id="CHEBI:58349"/>
        <dbReference type="ChEBI" id="CHEBI:78442"/>
        <dbReference type="ChEBI" id="CHEBI:78520"/>
        <dbReference type="EC" id="1.2.1.70"/>
    </reaction>
</comment>
<evidence type="ECO:0000256" key="3">
    <source>
        <dbReference type="ARBA" id="ARBA00012970"/>
    </source>
</evidence>
<dbReference type="OrthoDB" id="110209at2"/>
<feature type="domain" description="Glutamyl-tRNA reductase N-terminal" evidence="17">
    <location>
        <begin position="6"/>
        <end position="156"/>
    </location>
</feature>
<dbReference type="EMBL" id="PGVE01000102">
    <property type="protein sequence ID" value="PLS01326.1"/>
    <property type="molecule type" value="Genomic_DNA"/>
</dbReference>
<dbReference type="AlphaFoldDB" id="A0A2N5H745"/>
<keyword evidence="6 9" id="KW-0627">Porphyrin biosynthesis</keyword>
<dbReference type="GO" id="GO:0008883">
    <property type="term" value="F:glutamyl-tRNA reductase activity"/>
    <property type="evidence" value="ECO:0007669"/>
    <property type="project" value="UniProtKB-UniRule"/>
</dbReference>
<dbReference type="PANTHER" id="PTHR43013">
    <property type="entry name" value="GLUTAMYL-TRNA REDUCTASE"/>
    <property type="match status" value="1"/>
</dbReference>
<keyword evidence="5 9" id="KW-0560">Oxidoreductase</keyword>
<evidence type="ECO:0000256" key="11">
    <source>
        <dbReference type="PIRSR" id="PIRSR000445-2"/>
    </source>
</evidence>
<dbReference type="InterPro" id="IPR036343">
    <property type="entry name" value="GluRdtase_N_sf"/>
</dbReference>
<evidence type="ECO:0000313" key="19">
    <source>
        <dbReference type="Proteomes" id="UP000234950"/>
    </source>
</evidence>
<feature type="site" description="Important for activity" evidence="9 13">
    <location>
        <position position="99"/>
    </location>
</feature>
<dbReference type="CDD" id="cd05213">
    <property type="entry name" value="NAD_bind_Glutamyl_tRNA_reduct"/>
    <property type="match status" value="1"/>
</dbReference>
<gene>
    <name evidence="9" type="primary">hemA</name>
    <name evidence="18" type="ORF">CVD27_26565</name>
</gene>
<evidence type="ECO:0000256" key="6">
    <source>
        <dbReference type="ARBA" id="ARBA00023244"/>
    </source>
</evidence>
<evidence type="ECO:0000256" key="14">
    <source>
        <dbReference type="RuleBase" id="RU000584"/>
    </source>
</evidence>
<dbReference type="InterPro" id="IPR036453">
    <property type="entry name" value="GluRdtase_dimer_dom_sf"/>
</dbReference>
<sequence>MHILAIGLNYKTAPVEIRERLTFNETDLVDAIKQLNTKKSILENIIVSTCNRTEIYAVVDQLHTGRYYIKEFLSEWFGIEQTEFSPFLFVNEDDGAVDHLFNVTCGLNSMVLGETQILGQVRTSFMLAQQEETIGSVFNHLFKQAITLAKRAHSETDIGANAVSVSYAAVELAKKIFGSLESKHVLIFGAGKMGELAAQNLHGNGVKKVTVINRTFEKAKELANRFDGEAKNLIELEKSLAEADILISSTGAKDFVISKELMAKVEKKRKGKPLFMVDIAVPRDLDPRIAELENVFLYDIDDLEGIVEANLQERQKAAAKIRFMIEKEIVDFKHWLGTLGVVPVISALREKALSIQAETMESLERKLPNLSDRDIKVLNKHTKSIINQLLKDPILQAKELAARPDADQAMELFMKIFNIEGLVQEQHEKAAKTTKIPVGEVQASFQS</sequence>
<feature type="active site" description="Nucleophile" evidence="9 10">
    <location>
        <position position="50"/>
    </location>
</feature>
<dbReference type="NCBIfam" id="TIGR01035">
    <property type="entry name" value="hemA"/>
    <property type="match status" value="1"/>
</dbReference>
<dbReference type="Proteomes" id="UP000234950">
    <property type="component" value="Unassembled WGS sequence"/>
</dbReference>
<evidence type="ECO:0000259" key="17">
    <source>
        <dbReference type="Pfam" id="PF05201"/>
    </source>
</evidence>
<feature type="binding site" evidence="9 11">
    <location>
        <position position="109"/>
    </location>
    <ligand>
        <name>substrate</name>
    </ligand>
</feature>
<comment type="function">
    <text evidence="9">Catalyzes the NADPH-dependent reduction of glutamyl-tRNA(Glu) to glutamate 1-semialdehyde (GSA).</text>
</comment>
<evidence type="ECO:0000256" key="4">
    <source>
        <dbReference type="ARBA" id="ARBA00022857"/>
    </source>
</evidence>
<organism evidence="18 19">
    <name type="scientific">Neobacillus cucumis</name>
    <dbReference type="NCBI Taxonomy" id="1740721"/>
    <lineage>
        <taxon>Bacteria</taxon>
        <taxon>Bacillati</taxon>
        <taxon>Bacillota</taxon>
        <taxon>Bacilli</taxon>
        <taxon>Bacillales</taxon>
        <taxon>Bacillaceae</taxon>
        <taxon>Neobacillus</taxon>
    </lineage>
</organism>
<evidence type="ECO:0000256" key="7">
    <source>
        <dbReference type="ARBA" id="ARBA00047464"/>
    </source>
</evidence>
<dbReference type="NCBIfam" id="NF000744">
    <property type="entry name" value="PRK00045.1-3"/>
    <property type="match status" value="1"/>
</dbReference>
<dbReference type="UniPathway" id="UPA00251">
    <property type="reaction ID" value="UER00316"/>
</dbReference>
<proteinExistence type="inferred from homology"/>
<dbReference type="Pfam" id="PF01488">
    <property type="entry name" value="Shikimate_DH"/>
    <property type="match status" value="1"/>
</dbReference>
<dbReference type="InterPro" id="IPR015895">
    <property type="entry name" value="4pyrrol_synth_GluRdtase_N"/>
</dbReference>
<reference evidence="18 19" key="1">
    <citation type="submission" date="2017-11" db="EMBL/GenBank/DDBJ databases">
        <title>Comparitive Functional Genomics of Dry Heat Resistant strains isolated from the Viking Spacecraft.</title>
        <authorList>
            <person name="Seuylemezian A."/>
            <person name="Cooper K."/>
            <person name="Vaishampayan P."/>
        </authorList>
    </citation>
    <scope>NUCLEOTIDE SEQUENCE [LARGE SCALE GENOMIC DNA]</scope>
    <source>
        <strain evidence="18 19">V32-6</strain>
    </source>
</reference>
<comment type="caution">
    <text evidence="18">The sequence shown here is derived from an EMBL/GenBank/DDBJ whole genome shotgun (WGS) entry which is preliminary data.</text>
</comment>